<evidence type="ECO:0000259" key="1">
    <source>
        <dbReference type="PROSITE" id="PS50086"/>
    </source>
</evidence>
<dbReference type="STRING" id="8022.A0A060YQP4"/>
<dbReference type="FunFam" id="1.10.10.750:FF:000002">
    <property type="entry name" value="Ecotropic viral integration site 5"/>
    <property type="match status" value="1"/>
</dbReference>
<dbReference type="PaxDb" id="8022-A0A060YQP4"/>
<proteinExistence type="predicted"/>
<dbReference type="InterPro" id="IPR035969">
    <property type="entry name" value="Rab-GAP_TBC_sf"/>
</dbReference>
<feature type="non-terminal residue" evidence="2">
    <location>
        <position position="1"/>
    </location>
</feature>
<reference evidence="2" key="2">
    <citation type="submission" date="2014-03" db="EMBL/GenBank/DDBJ databases">
        <authorList>
            <person name="Genoscope - CEA"/>
        </authorList>
    </citation>
    <scope>NUCLEOTIDE SEQUENCE</scope>
</reference>
<reference evidence="2" key="1">
    <citation type="journal article" date="2014" name="Nat. Commun.">
        <title>The rainbow trout genome provides novel insights into evolution after whole-genome duplication in vertebrates.</title>
        <authorList>
            <person name="Berthelot C."/>
            <person name="Brunet F."/>
            <person name="Chalopin D."/>
            <person name="Juanchich A."/>
            <person name="Bernard M."/>
            <person name="Noel B."/>
            <person name="Bento P."/>
            <person name="Da Silva C."/>
            <person name="Labadie K."/>
            <person name="Alberti A."/>
            <person name="Aury J.M."/>
            <person name="Louis A."/>
            <person name="Dehais P."/>
            <person name="Bardou P."/>
            <person name="Montfort J."/>
            <person name="Klopp C."/>
            <person name="Cabau C."/>
            <person name="Gaspin C."/>
            <person name="Thorgaard G.H."/>
            <person name="Boussaha M."/>
            <person name="Quillet E."/>
            <person name="Guyomard R."/>
            <person name="Galiana D."/>
            <person name="Bobe J."/>
            <person name="Volff J.N."/>
            <person name="Genet C."/>
            <person name="Wincker P."/>
            <person name="Jaillon O."/>
            <person name="Roest Crollius H."/>
            <person name="Guiguen Y."/>
        </authorList>
    </citation>
    <scope>NUCLEOTIDE SEQUENCE [LARGE SCALE GENOMIC DNA]</scope>
</reference>
<dbReference type="PANTHER" id="PTHR47219">
    <property type="entry name" value="RAB GTPASE-ACTIVATING PROTEIN 1-LIKE"/>
    <property type="match status" value="1"/>
</dbReference>
<dbReference type="PANTHER" id="PTHR47219:SF12">
    <property type="entry name" value="ECOTROPIC VIRAL INTEGRATION SITE 5 LIKE"/>
    <property type="match status" value="1"/>
</dbReference>
<dbReference type="EMBL" id="FR912236">
    <property type="protein sequence ID" value="CDQ91749.1"/>
    <property type="molecule type" value="Genomic_DNA"/>
</dbReference>
<dbReference type="InterPro" id="IPR050302">
    <property type="entry name" value="Rab_GAP_TBC_domain"/>
</dbReference>
<dbReference type="PROSITE" id="PS50086">
    <property type="entry name" value="TBC_RABGAP"/>
    <property type="match status" value="1"/>
</dbReference>
<gene>
    <name evidence="2" type="ORF">GSONMT00057945001</name>
</gene>
<dbReference type="Gene3D" id="1.10.8.270">
    <property type="entry name" value="putative rabgap domain of human tbc1 domain family member 14 like domains"/>
    <property type="match status" value="1"/>
</dbReference>
<evidence type="ECO:0000313" key="2">
    <source>
        <dbReference type="EMBL" id="CDQ91749.1"/>
    </source>
</evidence>
<sequence>PADLYRSRSCSSFRTSAIWIWVKEKLGMLGRVAAGGELLAAVGVARRKAWLAVEKCLLKFSIIMDLSVVTVLPSLSAGAAGRRCSCSPWTLQLLEADSKSMRSMSGSRRNSGSSLVSSSSASSNLSHLEEDTWILWGRIVNEWDEWRRKKDKLLKELIRKGIPHHFRAIVWQLLGNATDMPVKNQYSELLKMSSPCEKLIRRDIARTYPEHEFFKGQDSLGQEVLFNVMKVRTFSP</sequence>
<dbReference type="GO" id="GO:0005096">
    <property type="term" value="F:GTPase activator activity"/>
    <property type="evidence" value="ECO:0007669"/>
    <property type="project" value="TreeGrafter"/>
</dbReference>
<dbReference type="Pfam" id="PF00566">
    <property type="entry name" value="RabGAP-TBC"/>
    <property type="match status" value="1"/>
</dbReference>
<organism evidence="2 3">
    <name type="scientific">Oncorhynchus mykiss</name>
    <name type="common">Rainbow trout</name>
    <name type="synonym">Salmo gairdneri</name>
    <dbReference type="NCBI Taxonomy" id="8022"/>
    <lineage>
        <taxon>Eukaryota</taxon>
        <taxon>Metazoa</taxon>
        <taxon>Chordata</taxon>
        <taxon>Craniata</taxon>
        <taxon>Vertebrata</taxon>
        <taxon>Euteleostomi</taxon>
        <taxon>Actinopterygii</taxon>
        <taxon>Neopterygii</taxon>
        <taxon>Teleostei</taxon>
        <taxon>Protacanthopterygii</taxon>
        <taxon>Salmoniformes</taxon>
        <taxon>Salmonidae</taxon>
        <taxon>Salmoninae</taxon>
        <taxon>Oncorhynchus</taxon>
    </lineage>
</organism>
<accession>A0A060YQP4</accession>
<name>A0A060YQP4_ONCMY</name>
<dbReference type="Proteomes" id="UP000193380">
    <property type="component" value="Unassembled WGS sequence"/>
</dbReference>
<protein>
    <recommendedName>
        <fullName evidence="1">Rab-GAP TBC domain-containing protein</fullName>
    </recommendedName>
</protein>
<dbReference type="InterPro" id="IPR000195">
    <property type="entry name" value="Rab-GAP-TBC_dom"/>
</dbReference>
<dbReference type="GO" id="GO:0031267">
    <property type="term" value="F:small GTPase binding"/>
    <property type="evidence" value="ECO:0007669"/>
    <property type="project" value="TreeGrafter"/>
</dbReference>
<dbReference type="SUPFAM" id="SSF47923">
    <property type="entry name" value="Ypt/Rab-GAP domain of gyp1p"/>
    <property type="match status" value="1"/>
</dbReference>
<feature type="domain" description="Rab-GAP TBC" evidence="1">
    <location>
        <begin position="161"/>
        <end position="236"/>
    </location>
</feature>
<dbReference type="Gene3D" id="1.10.10.750">
    <property type="entry name" value="Ypt/Rab-GAP domain of gyp1p, domain 1"/>
    <property type="match status" value="1"/>
</dbReference>
<evidence type="ECO:0000313" key="3">
    <source>
        <dbReference type="Proteomes" id="UP000193380"/>
    </source>
</evidence>
<dbReference type="AlphaFoldDB" id="A0A060YQP4"/>